<organism evidence="1 2">
    <name type="scientific">Nocardia cyriacigeorgica</name>
    <dbReference type="NCBI Taxonomy" id="135487"/>
    <lineage>
        <taxon>Bacteria</taxon>
        <taxon>Bacillati</taxon>
        <taxon>Actinomycetota</taxon>
        <taxon>Actinomycetes</taxon>
        <taxon>Mycobacteriales</taxon>
        <taxon>Nocardiaceae</taxon>
        <taxon>Nocardia</taxon>
    </lineage>
</organism>
<dbReference type="EMBL" id="LR215973">
    <property type="protein sequence ID" value="VFA96496.1"/>
    <property type="molecule type" value="Genomic_DNA"/>
</dbReference>
<accession>A0A4U8VSF7</accession>
<protein>
    <submittedName>
        <fullName evidence="1">Protein of uncharacterized function (DUF3145)</fullName>
    </submittedName>
</protein>
<gene>
    <name evidence="1" type="ORF">NCTC10797_00246</name>
</gene>
<dbReference type="Pfam" id="PF11343">
    <property type="entry name" value="DUF3145"/>
    <property type="match status" value="1"/>
</dbReference>
<reference evidence="1 2" key="1">
    <citation type="submission" date="2019-02" db="EMBL/GenBank/DDBJ databases">
        <authorList>
            <consortium name="Pathogen Informatics"/>
        </authorList>
    </citation>
    <scope>NUCLEOTIDE SEQUENCE [LARGE SCALE GENOMIC DNA]</scope>
    <source>
        <strain evidence="1 2">3012STDY6756504</strain>
    </source>
</reference>
<sequence length="178" mass="19205">MVRASSQFADATAGVVYIHSSPAALCPHIEWALASALGAPAKLRWTAQPAAAGQLRATSDWVGPVGTAARIAQALRSWPVLRFEVTEDPSEGVDGERYSFVPALGLWHGSTSANGDVTIGEMRLRVMLQTARELDKYSGYDLAAELDRALGTAWDEDLEVYRCGSEGAEITWLRRDVG</sequence>
<dbReference type="InterPro" id="IPR021491">
    <property type="entry name" value="DUF3145"/>
</dbReference>
<evidence type="ECO:0000313" key="1">
    <source>
        <dbReference type="EMBL" id="VFA96496.1"/>
    </source>
</evidence>
<evidence type="ECO:0000313" key="2">
    <source>
        <dbReference type="Proteomes" id="UP000290439"/>
    </source>
</evidence>
<proteinExistence type="predicted"/>
<name>A0A4U8VSF7_9NOCA</name>
<dbReference type="AlphaFoldDB" id="A0A4U8VSF7"/>
<dbReference type="Proteomes" id="UP000290439">
    <property type="component" value="Chromosome"/>
</dbReference>